<sequence>MKRSKALKVETMFNNFKLTFFLQPLHGLPETLSDTANANWPWQQDINWFLALAEFKRLTQQPTLHFFLLEVWSEHTRCLALPLCSTKDGRYWSSLTDVYSPSFNIISSTTLIIANPWQCLLHALTQLQPNWVYCQLSPLRQEQIQQLTKLNGCLRTHVFEHSENWLANCSSNQEYWHKRPGQLKNTIKRKRAKLLSSGSRIEIHSQLTDELMLKYWQVYQQSWKQPETDRYFINWLANYSAANGMLRLGLLFIDEQPVACQLWLVHHSKAAIYKLAQDQAFDNLSPGTVLMADMVNYVIDIDKVTSIDFLTGNDNYKAMWMDFNFKLYGAELFNINSLTGRWLWSKQWLKTTLKTIARQMHHLIFRARHDN</sequence>
<dbReference type="InterPro" id="IPR016181">
    <property type="entry name" value="Acyl_CoA_acyltransferase"/>
</dbReference>
<organism evidence="2 3">
    <name type="scientific">Alishewanella tabrizica</name>
    <dbReference type="NCBI Taxonomy" id="671278"/>
    <lineage>
        <taxon>Bacteria</taxon>
        <taxon>Pseudomonadati</taxon>
        <taxon>Pseudomonadota</taxon>
        <taxon>Gammaproteobacteria</taxon>
        <taxon>Alteromonadales</taxon>
        <taxon>Alteromonadaceae</taxon>
        <taxon>Alishewanella</taxon>
    </lineage>
</organism>
<dbReference type="Gene3D" id="3.40.630.30">
    <property type="match status" value="1"/>
</dbReference>
<accession>A0ABQ2WNL7</accession>
<comment type="caution">
    <text evidence="2">The sequence shown here is derived from an EMBL/GenBank/DDBJ whole genome shotgun (WGS) entry which is preliminary data.</text>
</comment>
<dbReference type="InterPro" id="IPR038740">
    <property type="entry name" value="BioF2-like_GNAT_dom"/>
</dbReference>
<feature type="domain" description="BioF2-like acetyltransferase" evidence="1">
    <location>
        <begin position="184"/>
        <end position="317"/>
    </location>
</feature>
<dbReference type="EMBL" id="BMYR01000007">
    <property type="protein sequence ID" value="GGW62712.1"/>
    <property type="molecule type" value="Genomic_DNA"/>
</dbReference>
<protein>
    <recommendedName>
        <fullName evidence="1">BioF2-like acetyltransferase domain-containing protein</fullName>
    </recommendedName>
</protein>
<reference evidence="3" key="1">
    <citation type="journal article" date="2019" name="Int. J. Syst. Evol. Microbiol.">
        <title>The Global Catalogue of Microorganisms (GCM) 10K type strain sequencing project: providing services to taxonomists for standard genome sequencing and annotation.</title>
        <authorList>
            <consortium name="The Broad Institute Genomics Platform"/>
            <consortium name="The Broad Institute Genome Sequencing Center for Infectious Disease"/>
            <person name="Wu L."/>
            <person name="Ma J."/>
        </authorList>
    </citation>
    <scope>NUCLEOTIDE SEQUENCE [LARGE SCALE GENOMIC DNA]</scope>
    <source>
        <strain evidence="3">KCTC 23723</strain>
    </source>
</reference>
<dbReference type="SUPFAM" id="SSF55729">
    <property type="entry name" value="Acyl-CoA N-acyltransferases (Nat)"/>
    <property type="match status" value="1"/>
</dbReference>
<name>A0ABQ2WNL7_9ALTE</name>
<dbReference type="Proteomes" id="UP000634667">
    <property type="component" value="Unassembled WGS sequence"/>
</dbReference>
<evidence type="ECO:0000313" key="3">
    <source>
        <dbReference type="Proteomes" id="UP000634667"/>
    </source>
</evidence>
<evidence type="ECO:0000313" key="2">
    <source>
        <dbReference type="EMBL" id="GGW62712.1"/>
    </source>
</evidence>
<proteinExistence type="predicted"/>
<evidence type="ECO:0000259" key="1">
    <source>
        <dbReference type="Pfam" id="PF13480"/>
    </source>
</evidence>
<keyword evidence="3" id="KW-1185">Reference proteome</keyword>
<gene>
    <name evidence="2" type="ORF">GCM10008111_18350</name>
</gene>
<dbReference type="Pfam" id="PF13480">
    <property type="entry name" value="Acetyltransf_6"/>
    <property type="match status" value="1"/>
</dbReference>